<feature type="transmembrane region" description="Helical" evidence="2">
    <location>
        <begin position="51"/>
        <end position="72"/>
    </location>
</feature>
<dbReference type="SMART" id="SM00331">
    <property type="entry name" value="PP2C_SIG"/>
    <property type="match status" value="1"/>
</dbReference>
<dbReference type="InterPro" id="IPR052016">
    <property type="entry name" value="Bact_Sigma-Reg"/>
</dbReference>
<reference evidence="4 5" key="1">
    <citation type="submission" date="2016-10" db="EMBL/GenBank/DDBJ databases">
        <authorList>
            <person name="de Groot N.N."/>
        </authorList>
    </citation>
    <scope>NUCLEOTIDE SEQUENCE [LARGE SCALE GENOMIC DNA]</scope>
    <source>
        <strain evidence="4 5">B25</strain>
    </source>
</reference>
<dbReference type="Proteomes" id="UP000182360">
    <property type="component" value="Unassembled WGS sequence"/>
</dbReference>
<protein>
    <submittedName>
        <fullName evidence="4">Stage II sporulation protein E (SpoIIE)</fullName>
    </submittedName>
</protein>
<dbReference type="RefSeq" id="WP_074644680.1">
    <property type="nucleotide sequence ID" value="NZ_FOFU01000008.1"/>
</dbReference>
<feature type="transmembrane region" description="Helical" evidence="2">
    <location>
        <begin position="107"/>
        <end position="124"/>
    </location>
</feature>
<dbReference type="PANTHER" id="PTHR43156:SF2">
    <property type="entry name" value="STAGE II SPORULATION PROTEIN E"/>
    <property type="match status" value="1"/>
</dbReference>
<gene>
    <name evidence="4" type="ORF">SAMN04487977_10876</name>
</gene>
<keyword evidence="1" id="KW-0378">Hydrolase</keyword>
<dbReference type="Pfam" id="PF07228">
    <property type="entry name" value="SpoIIE"/>
    <property type="match status" value="1"/>
</dbReference>
<dbReference type="InterPro" id="IPR001932">
    <property type="entry name" value="PPM-type_phosphatase-like_dom"/>
</dbReference>
<keyword evidence="2" id="KW-1133">Transmembrane helix</keyword>
<feature type="transmembrane region" description="Helical" evidence="2">
    <location>
        <begin position="84"/>
        <end position="101"/>
    </location>
</feature>
<dbReference type="AlphaFoldDB" id="A0A1H9I1G8"/>
<evidence type="ECO:0000259" key="3">
    <source>
        <dbReference type="SMART" id="SM00331"/>
    </source>
</evidence>
<feature type="transmembrane region" description="Helical" evidence="2">
    <location>
        <begin position="20"/>
        <end position="39"/>
    </location>
</feature>
<dbReference type="STRING" id="163.SAMN04487775_10332"/>
<organism evidence="4 5">
    <name type="scientific">Treponema bryantii</name>
    <dbReference type="NCBI Taxonomy" id="163"/>
    <lineage>
        <taxon>Bacteria</taxon>
        <taxon>Pseudomonadati</taxon>
        <taxon>Spirochaetota</taxon>
        <taxon>Spirochaetia</taxon>
        <taxon>Spirochaetales</taxon>
        <taxon>Treponemataceae</taxon>
        <taxon>Treponema</taxon>
    </lineage>
</organism>
<keyword evidence="5" id="KW-1185">Reference proteome</keyword>
<proteinExistence type="predicted"/>
<dbReference type="InterPro" id="IPR036457">
    <property type="entry name" value="PPM-type-like_dom_sf"/>
</dbReference>
<evidence type="ECO:0000313" key="4">
    <source>
        <dbReference type="EMBL" id="SEQ68439.1"/>
    </source>
</evidence>
<keyword evidence="2" id="KW-0812">Transmembrane</keyword>
<dbReference type="EMBL" id="FOFU01000008">
    <property type="protein sequence ID" value="SEQ68439.1"/>
    <property type="molecule type" value="Genomic_DNA"/>
</dbReference>
<evidence type="ECO:0000256" key="1">
    <source>
        <dbReference type="ARBA" id="ARBA00022801"/>
    </source>
</evidence>
<keyword evidence="2" id="KW-0472">Membrane</keyword>
<name>A0A1H9I1G8_9SPIR</name>
<evidence type="ECO:0000313" key="5">
    <source>
        <dbReference type="Proteomes" id="UP000182360"/>
    </source>
</evidence>
<dbReference type="OrthoDB" id="353740at2"/>
<dbReference type="GO" id="GO:0016791">
    <property type="term" value="F:phosphatase activity"/>
    <property type="evidence" value="ECO:0007669"/>
    <property type="project" value="TreeGrafter"/>
</dbReference>
<feature type="transmembrane region" description="Helical" evidence="2">
    <location>
        <begin position="154"/>
        <end position="171"/>
    </location>
</feature>
<accession>A0A1H9I1G8</accession>
<sequence>MPKDLKKGIIAKNLHRLAQLEQILFTFGIIMCIVTTIRYHSNPKEHIFDFIYYTGYILSSILVLLVAIQSTHHPEWPIWRRNQPTYLAIFFLLLLSVSLLFYSTTPLSSYTVYVNVCIIAIVMLAVEPLFFIILLSTFTIVICFALYSVGSVTMILNTCLTTVIMSILSLFKWNSLIKEFTLEKVRNSHIETIEKEIELAAFVQESFSKRKMPDLINYDISYYSKAMAGVSGDMYDFYTQGTLLKGVGIFDVSGHGISSGLVTMLVRNIFQQEFHQNYNKPLSEVMEIIDKRIKNEKSNIENYLTGILLRINENQIEIVNAGHPSPILYRKANNECLFFDSERKYSSSVVGLNSIEPFFQEAKFEMEFGDEIILFTDGVKEAMNSEHDEYGNTRLLTSVKNAVQKPFENQIHLMLSDMGMFTENASQSDDITIVIIRKV</sequence>
<dbReference type="Gene3D" id="3.60.40.10">
    <property type="entry name" value="PPM-type phosphatase domain"/>
    <property type="match status" value="1"/>
</dbReference>
<dbReference type="PANTHER" id="PTHR43156">
    <property type="entry name" value="STAGE II SPORULATION PROTEIN E-RELATED"/>
    <property type="match status" value="1"/>
</dbReference>
<evidence type="ECO:0000256" key="2">
    <source>
        <dbReference type="SAM" id="Phobius"/>
    </source>
</evidence>
<feature type="domain" description="PPM-type phosphatase" evidence="3">
    <location>
        <begin position="215"/>
        <end position="438"/>
    </location>
</feature>
<dbReference type="SUPFAM" id="SSF81606">
    <property type="entry name" value="PP2C-like"/>
    <property type="match status" value="1"/>
</dbReference>